<organism evidence="4 5">
    <name type="scientific">Pacificitalea manganoxidans</name>
    <dbReference type="NCBI Taxonomy" id="1411902"/>
    <lineage>
        <taxon>Bacteria</taxon>
        <taxon>Pseudomonadati</taxon>
        <taxon>Pseudomonadota</taxon>
        <taxon>Alphaproteobacteria</taxon>
        <taxon>Rhodobacterales</taxon>
        <taxon>Paracoccaceae</taxon>
        <taxon>Pacificitalea</taxon>
    </lineage>
</organism>
<keyword evidence="5" id="KW-1185">Reference proteome</keyword>
<dbReference type="GO" id="GO:0046872">
    <property type="term" value="F:metal ion binding"/>
    <property type="evidence" value="ECO:0007669"/>
    <property type="project" value="UniProtKB-KW"/>
</dbReference>
<dbReference type="Proteomes" id="UP000219050">
    <property type="component" value="Chromosome"/>
</dbReference>
<dbReference type="PANTHER" id="PTHR36305:SF1">
    <property type="entry name" value="PHOSPHATIDYLGLYCEROPHOSPHATASE A"/>
    <property type="match status" value="1"/>
</dbReference>
<dbReference type="OrthoDB" id="9804091at2"/>
<dbReference type="GO" id="GO:0005886">
    <property type="term" value="C:plasma membrane"/>
    <property type="evidence" value="ECO:0007669"/>
    <property type="project" value="UniProtKB-SubCell"/>
</dbReference>
<keyword evidence="1" id="KW-1208">Phospholipid metabolism</keyword>
<evidence type="ECO:0000256" key="2">
    <source>
        <dbReference type="SAM" id="Phobius"/>
    </source>
</evidence>
<comment type="subcellular location">
    <subcellularLocation>
        <location evidence="1">Cell inner membrane</location>
        <topology evidence="1">Multi-pass membrane protein</topology>
    </subcellularLocation>
</comment>
<dbReference type="EMBL" id="CP021404">
    <property type="protein sequence ID" value="ATI42412.1"/>
    <property type="molecule type" value="Genomic_DNA"/>
</dbReference>
<comment type="pathway">
    <text evidence="1">Phospholipid metabolism; phosphatidylglycerol biosynthesis; phosphatidylglycerol from CDP-diacylglycerol: step 2/2.</text>
</comment>
<dbReference type="EC" id="3.1.3.27" evidence="1"/>
<dbReference type="PIRSF" id="PIRSF006162">
    <property type="entry name" value="PgpA"/>
    <property type="match status" value="1"/>
</dbReference>
<accession>A0A291M0F0</accession>
<feature type="transmembrane region" description="Helical" evidence="2">
    <location>
        <begin position="37"/>
        <end position="61"/>
    </location>
</feature>
<evidence type="ECO:0000313" key="5">
    <source>
        <dbReference type="Proteomes" id="UP000219050"/>
    </source>
</evidence>
<keyword evidence="1" id="KW-0378">Hydrolase</keyword>
<dbReference type="GO" id="GO:0008962">
    <property type="term" value="F:phosphatidylglycerophosphatase activity"/>
    <property type="evidence" value="ECO:0007669"/>
    <property type="project" value="UniProtKB-EC"/>
</dbReference>
<keyword evidence="1" id="KW-0443">Lipid metabolism</keyword>
<keyword evidence="1" id="KW-1003">Cell membrane</keyword>
<keyword evidence="1" id="KW-0595">Phospholipid degradation</keyword>
<keyword evidence="1 2" id="KW-0472">Membrane</keyword>
<dbReference type="SUPFAM" id="SSF101307">
    <property type="entry name" value="YutG-like"/>
    <property type="match status" value="1"/>
</dbReference>
<feature type="domain" description="YutG/PgpA" evidence="3">
    <location>
        <begin position="9"/>
        <end position="159"/>
    </location>
</feature>
<dbReference type="GO" id="GO:0009395">
    <property type="term" value="P:phospholipid catabolic process"/>
    <property type="evidence" value="ECO:0007669"/>
    <property type="project" value="UniProtKB-KW"/>
</dbReference>
<dbReference type="InterPro" id="IPR026037">
    <property type="entry name" value="PgpA"/>
</dbReference>
<comment type="function">
    <text evidence="1">Lipid phosphatase which dephosphorylates phosphatidylglycerophosphate (PGP) to phosphatidylglycerol (PG).</text>
</comment>
<feature type="transmembrane region" description="Helical" evidence="2">
    <location>
        <begin position="82"/>
        <end position="100"/>
    </location>
</feature>
<dbReference type="KEGG" id="cmag:CBW24_10600"/>
<proteinExistence type="predicted"/>
<comment type="cofactor">
    <cofactor evidence="1">
        <name>Mg(2+)</name>
        <dbReference type="ChEBI" id="CHEBI:18420"/>
    </cofactor>
</comment>
<feature type="transmembrane region" description="Helical" evidence="2">
    <location>
        <begin position="146"/>
        <end position="168"/>
    </location>
</feature>
<dbReference type="AlphaFoldDB" id="A0A291M0F0"/>
<keyword evidence="1" id="KW-0997">Cell inner membrane</keyword>
<comment type="catalytic activity">
    <reaction evidence="1">
        <text>a 1,2-diacyl-sn-glycero-3-phospho-(1'-sn-glycero-3'-phosphate) + H2O = a 1,2-diacyl-sn-glycero-3-phospho-(1'-sn-glycerol) + phosphate</text>
        <dbReference type="Rhea" id="RHEA:33751"/>
        <dbReference type="ChEBI" id="CHEBI:15377"/>
        <dbReference type="ChEBI" id="CHEBI:43474"/>
        <dbReference type="ChEBI" id="CHEBI:60110"/>
        <dbReference type="ChEBI" id="CHEBI:64716"/>
        <dbReference type="EC" id="3.1.3.27"/>
    </reaction>
</comment>
<dbReference type="RefSeq" id="WP_097373560.1">
    <property type="nucleotide sequence ID" value="NZ_CP021404.1"/>
</dbReference>
<dbReference type="PANTHER" id="PTHR36305">
    <property type="entry name" value="PHOSPHATIDYLGLYCEROPHOSPHATASE A"/>
    <property type="match status" value="1"/>
</dbReference>
<keyword evidence="1 2" id="KW-0812">Transmembrane</keyword>
<name>A0A291M0F0_9RHOB</name>
<sequence>MQTKPFARLIATVFGTGNLKPAPGTWGSAVAIPLGWALHYAGGFPLLLVASVVVFGLGYWATREATRGEADHDPSEIVIDEVVGLWIALFPLSFGMWRMGAEPHVFPWPGWVGAFLTFRLFDIWKPGPVGWADRKGGPMGVMLDDVIAGLMAAVVVALAAAVAHGVLLR</sequence>
<dbReference type="GO" id="GO:0006655">
    <property type="term" value="P:phosphatidylglycerol biosynthetic process"/>
    <property type="evidence" value="ECO:0007669"/>
    <property type="project" value="UniProtKB-UniPathway"/>
</dbReference>
<evidence type="ECO:0000256" key="1">
    <source>
        <dbReference type="PIRNR" id="PIRNR006162"/>
    </source>
</evidence>
<keyword evidence="1" id="KW-0442">Lipid degradation</keyword>
<dbReference type="UniPathway" id="UPA00084">
    <property type="reaction ID" value="UER00504"/>
</dbReference>
<evidence type="ECO:0000259" key="3">
    <source>
        <dbReference type="Pfam" id="PF04608"/>
    </source>
</evidence>
<keyword evidence="1" id="KW-0460">Magnesium</keyword>
<dbReference type="InterPro" id="IPR036681">
    <property type="entry name" value="PgpA-like_sf"/>
</dbReference>
<reference evidence="4 5" key="1">
    <citation type="submission" date="2017-05" db="EMBL/GenBank/DDBJ databases">
        <title>Comparative genomic and metabolic analysis of manganese-oxidizing mechanisms in Celeribater manganoxidans DY25T: its adaption to the environment of polymetallic nodule.</title>
        <authorList>
            <person name="Wang X."/>
        </authorList>
    </citation>
    <scope>NUCLEOTIDE SEQUENCE [LARGE SCALE GENOMIC DNA]</scope>
    <source>
        <strain evidence="4 5">DY25</strain>
    </source>
</reference>
<dbReference type="Pfam" id="PF04608">
    <property type="entry name" value="PgpA"/>
    <property type="match status" value="1"/>
</dbReference>
<protein>
    <recommendedName>
        <fullName evidence="1">Phosphatidylglycerophosphatase A</fullName>
        <ecNumber evidence="1">3.1.3.27</ecNumber>
    </recommendedName>
    <alternativeName>
        <fullName evidence="1">Phosphatidylglycerolphosphate phosphatase A</fullName>
    </alternativeName>
</protein>
<gene>
    <name evidence="4" type="ORF">CBW24_10600</name>
</gene>
<dbReference type="CDD" id="cd06971">
    <property type="entry name" value="PgpA"/>
    <property type="match status" value="1"/>
</dbReference>
<keyword evidence="1" id="KW-0479">Metal-binding</keyword>
<evidence type="ECO:0000313" key="4">
    <source>
        <dbReference type="EMBL" id="ATI42412.1"/>
    </source>
</evidence>
<keyword evidence="2" id="KW-1133">Transmembrane helix</keyword>
<dbReference type="InterPro" id="IPR007686">
    <property type="entry name" value="YutG/PgpA"/>
</dbReference>